<organism evidence="2 3">
    <name type="scientific">Streptomyces antnestii</name>
    <dbReference type="NCBI Taxonomy" id="2494256"/>
    <lineage>
        <taxon>Bacteria</taxon>
        <taxon>Bacillati</taxon>
        <taxon>Actinomycetota</taxon>
        <taxon>Actinomycetes</taxon>
        <taxon>Kitasatosporales</taxon>
        <taxon>Streptomycetaceae</taxon>
        <taxon>Streptomyces</taxon>
    </lineage>
</organism>
<evidence type="ECO:0000313" key="3">
    <source>
        <dbReference type="Proteomes" id="UP000283128"/>
    </source>
</evidence>
<reference evidence="2 3" key="1">
    <citation type="submission" date="2019-01" db="EMBL/GenBank/DDBJ databases">
        <title>Genome sequences of Streptomyces and Rhizobium isolates collected from root and soil.</title>
        <authorList>
            <person name="Chhettri S."/>
            <person name="Sevigny J.L."/>
            <person name="Sen A."/>
            <person name="Ennis N."/>
            <person name="Tisa L."/>
        </authorList>
    </citation>
    <scope>NUCLEOTIDE SEQUENCE [LARGE SCALE GENOMIC DNA]</scope>
    <source>
        <strain evidence="2 3">San01</strain>
    </source>
</reference>
<protein>
    <submittedName>
        <fullName evidence="2">Uncharacterized protein</fullName>
    </submittedName>
</protein>
<accession>A0A3S3UEK6</accession>
<feature type="region of interest" description="Disordered" evidence="1">
    <location>
        <begin position="41"/>
        <end position="65"/>
    </location>
</feature>
<sequence length="65" mass="6982">MTTDYFAGDPRTHLERMLAATLDHIAEEGVAGVSHRRIAGSRHRPQCGACPPACSRPRNGPGART</sequence>
<comment type="caution">
    <text evidence="2">The sequence shown here is derived from an EMBL/GenBank/DDBJ whole genome shotgun (WGS) entry which is preliminary data.</text>
</comment>
<keyword evidence="3" id="KW-1185">Reference proteome</keyword>
<dbReference type="Gene3D" id="1.10.357.10">
    <property type="entry name" value="Tetracycline Repressor, domain 2"/>
    <property type="match status" value="1"/>
</dbReference>
<dbReference type="AlphaFoldDB" id="A0A3S3UEK6"/>
<proteinExistence type="predicted"/>
<dbReference type="EMBL" id="RZYA01000011">
    <property type="protein sequence ID" value="RVU22317.1"/>
    <property type="molecule type" value="Genomic_DNA"/>
</dbReference>
<gene>
    <name evidence="2" type="ORF">EOT10_23035</name>
</gene>
<evidence type="ECO:0000313" key="2">
    <source>
        <dbReference type="EMBL" id="RVU22317.1"/>
    </source>
</evidence>
<name>A0A3S3UEK6_9ACTN</name>
<evidence type="ECO:0000256" key="1">
    <source>
        <dbReference type="SAM" id="MobiDB-lite"/>
    </source>
</evidence>
<dbReference type="Proteomes" id="UP000283128">
    <property type="component" value="Unassembled WGS sequence"/>
</dbReference>